<dbReference type="Proteomes" id="UP001189429">
    <property type="component" value="Unassembled WGS sequence"/>
</dbReference>
<feature type="non-terminal residue" evidence="1">
    <location>
        <position position="1"/>
    </location>
</feature>
<accession>A0ABN9WZN5</accession>
<name>A0ABN9WZN5_9DINO</name>
<gene>
    <name evidence="1" type="ORF">PCOR1329_LOCUS72025</name>
</gene>
<sequence>ATERGEVLGFWVHRDQVSWHFNKEREWQYLSNYDYNYWFPRDQGKGYSKDKGTTKHV</sequence>
<proteinExistence type="predicted"/>
<evidence type="ECO:0000313" key="1">
    <source>
        <dbReference type="EMBL" id="CAK0892333.1"/>
    </source>
</evidence>
<comment type="caution">
    <text evidence="1">The sequence shown here is derived from an EMBL/GenBank/DDBJ whole genome shotgun (WGS) entry which is preliminary data.</text>
</comment>
<protein>
    <submittedName>
        <fullName evidence="1">Uncharacterized protein</fullName>
    </submittedName>
</protein>
<feature type="non-terminal residue" evidence="1">
    <location>
        <position position="57"/>
    </location>
</feature>
<reference evidence="1" key="1">
    <citation type="submission" date="2023-10" db="EMBL/GenBank/DDBJ databases">
        <authorList>
            <person name="Chen Y."/>
            <person name="Shah S."/>
            <person name="Dougan E. K."/>
            <person name="Thang M."/>
            <person name="Chan C."/>
        </authorList>
    </citation>
    <scope>NUCLEOTIDE SEQUENCE [LARGE SCALE GENOMIC DNA]</scope>
</reference>
<organism evidence="1 2">
    <name type="scientific">Prorocentrum cordatum</name>
    <dbReference type="NCBI Taxonomy" id="2364126"/>
    <lineage>
        <taxon>Eukaryota</taxon>
        <taxon>Sar</taxon>
        <taxon>Alveolata</taxon>
        <taxon>Dinophyceae</taxon>
        <taxon>Prorocentrales</taxon>
        <taxon>Prorocentraceae</taxon>
        <taxon>Prorocentrum</taxon>
    </lineage>
</organism>
<keyword evidence="2" id="KW-1185">Reference proteome</keyword>
<evidence type="ECO:0000313" key="2">
    <source>
        <dbReference type="Proteomes" id="UP001189429"/>
    </source>
</evidence>
<dbReference type="EMBL" id="CAUYUJ010019598">
    <property type="protein sequence ID" value="CAK0892333.1"/>
    <property type="molecule type" value="Genomic_DNA"/>
</dbReference>